<keyword evidence="5" id="KW-1185">Reference proteome</keyword>
<feature type="compositionally biased region" description="Low complexity" evidence="2">
    <location>
        <begin position="91"/>
        <end position="100"/>
    </location>
</feature>
<dbReference type="OMA" id="HPVWDKD"/>
<dbReference type="PROSITE" id="PS51823">
    <property type="entry name" value="CLU"/>
    <property type="match status" value="1"/>
</dbReference>
<feature type="region of interest" description="Disordered" evidence="2">
    <location>
        <begin position="1"/>
        <end position="52"/>
    </location>
</feature>
<dbReference type="InterPro" id="IPR011990">
    <property type="entry name" value="TPR-like_helical_dom_sf"/>
</dbReference>
<feature type="compositionally biased region" description="Low complexity" evidence="2">
    <location>
        <begin position="8"/>
        <end position="19"/>
    </location>
</feature>
<dbReference type="InterPro" id="IPR025697">
    <property type="entry name" value="CLU_dom"/>
</dbReference>
<evidence type="ECO:0000313" key="4">
    <source>
        <dbReference type="EMBL" id="EJK72292.1"/>
    </source>
</evidence>
<keyword evidence="1" id="KW-0963">Cytoplasm</keyword>
<evidence type="ECO:0000256" key="2">
    <source>
        <dbReference type="SAM" id="MobiDB-lite"/>
    </source>
</evidence>
<dbReference type="Gene3D" id="1.25.40.10">
    <property type="entry name" value="Tetratricopeptide repeat domain"/>
    <property type="match status" value="1"/>
</dbReference>
<evidence type="ECO:0000256" key="1">
    <source>
        <dbReference type="ARBA" id="ARBA00022490"/>
    </source>
</evidence>
<dbReference type="SUPFAM" id="SSF103107">
    <property type="entry name" value="Hypothetical protein c14orf129, hspc210"/>
    <property type="match status" value="1"/>
</dbReference>
<dbReference type="SUPFAM" id="SSF48452">
    <property type="entry name" value="TPR-like"/>
    <property type="match status" value="1"/>
</dbReference>
<evidence type="ECO:0000313" key="5">
    <source>
        <dbReference type="Proteomes" id="UP000266841"/>
    </source>
</evidence>
<dbReference type="GO" id="GO:0005737">
    <property type="term" value="C:cytoplasm"/>
    <property type="evidence" value="ECO:0007669"/>
    <property type="project" value="TreeGrafter"/>
</dbReference>
<evidence type="ECO:0000259" key="3">
    <source>
        <dbReference type="PROSITE" id="PS51823"/>
    </source>
</evidence>
<dbReference type="CDD" id="cd15466">
    <property type="entry name" value="CLU-central"/>
    <property type="match status" value="1"/>
</dbReference>
<dbReference type="InterPro" id="IPR033646">
    <property type="entry name" value="CLU-central"/>
</dbReference>
<accession>K0TLZ7</accession>
<feature type="compositionally biased region" description="Basic and acidic residues" evidence="2">
    <location>
        <begin position="20"/>
        <end position="46"/>
    </location>
</feature>
<dbReference type="eggNOG" id="KOG1839">
    <property type="taxonomic scope" value="Eukaryota"/>
</dbReference>
<proteinExistence type="predicted"/>
<protein>
    <recommendedName>
        <fullName evidence="3">Clu domain-containing protein</fullName>
    </recommendedName>
</protein>
<sequence>ETNGASRPAPAEPQAAAPPKSDDEAKKEKEAEEAKKREDEARRRSEISAQLPAIPADYDLSHSEVRDGDLRAYYHLVCGEEGLSAPKPKNGAGSSASSSGSSGGPTPREIEDVLAEIGTALDVDAALTLSEYNPPPSHRRAAGDLAYVKAVMPDGLCVHVTATPLGFYVSRSTGERYDPRPVVGKGDNSCCFSHSLLDCLLLRSKSLRTAWAAAIQASQRRADYLTSLPPDSNDIFAALHRQITSPHLSSFGNDAMNGLLLPTVGVRNQIEAMRAYPRIDHLVTRPGWLVPAPPGDHRASLDSLHGGSGPRNELDLQDGHGLDPKMGQRDWNEDLQQAREMRRDSFMERMDRARMMHKVQTEYGDACLNGVRAIIDGHLHPMNPNESPRNQIYLYNNIFFSRAVDTGLDTLKMIKGDAAARKSASRDASNLGVLHRLDVKGLHILGTVLVEYLGMRFVCQTIAPGIMQGEVAGGEQGHKLLYGSIESFNPLASDEGMHELMDSALGGACMVATRTLPKYPLTDERMEYIDENRVVPVMPAGIELKENDATEEQRKETVVSCGPIEMKGILGSDKRKYVLDCTRLTGRDANWVSAERGGTGKLDGAKDESSKPEVPNVDLEDDEWAVALLRSELVRSYSETKLSRFVKEKVDEVRAKHGDEESMDEAARKLVSEAEAAYVKTLRYNVNVFLPDMRPLAGVDADAARQLAEDEETAREMALYLWDEVLPRLTREVRASCGIPGFDVPVEGRELTELIHGRGINCRYLGRLADLAKDEERRDAKVREVIEGVSVSSTAGGTSASLPDSFPRFRMPPCWLDLIECEIAARAAKHVLSSYFEEAGGALGAVNPARIVANFLSALVSTAEEGAADTERRLGDQENSGDDGDLVDMLADLWGNANGDNDPSSSRSHADVWSDIANEAGRRYCYTLSFYGPNEEGKPHERAMYGPLLRRVCQRSGIRLVANKYVFGEKCLVGSASGAPSYPIAQSDILDILPLVKNAASLGPETFVPASSTNNTGSSSLHLLLPDTNQVFDLARSKLHAKEYDHAIICANEAANLFQRVTDTPLHPKIISCMKILAVAHAQRHEVDVAAEYAAKYLTFTVQYHGFDSSEAVDAHTTLSDILQSGQGRYERGSKHCRASQFINEFLGGRNNSGLGLGYFQLGTQYIQLGRLEDALACLKVSSDRWHGDFMIDCLVDRQTAHVYSELKQCKEAFELEKNAHKVYSMYLGENHETTKSCKNSLLHENAEAEEETKQEKEEIEEPFTETKQSLAFMCEVQDKVDRSKDNINVDRVALIAAASEHGAPTGASQVGKEMLPPALSKKKMPSYIKRIYSRYTLVLKYYIRINVTTWKSQLAQWSVQLGAYEQIQVRILG</sequence>
<feature type="non-terminal residue" evidence="4">
    <location>
        <position position="1"/>
    </location>
</feature>
<feature type="region of interest" description="Disordered" evidence="2">
    <location>
        <begin position="595"/>
        <end position="616"/>
    </location>
</feature>
<feature type="domain" description="Clu" evidence="3">
    <location>
        <begin position="301"/>
        <end position="592"/>
    </location>
</feature>
<gene>
    <name evidence="4" type="ORF">THAOC_06188</name>
</gene>
<name>K0TLZ7_THAOC</name>
<dbReference type="InterPro" id="IPR023231">
    <property type="entry name" value="GSKIP_dom_sf"/>
</dbReference>
<comment type="caution">
    <text evidence="4">The sequence shown here is derived from an EMBL/GenBank/DDBJ whole genome shotgun (WGS) entry which is preliminary data.</text>
</comment>
<dbReference type="EMBL" id="AGNL01006066">
    <property type="protein sequence ID" value="EJK72292.1"/>
    <property type="molecule type" value="Genomic_DNA"/>
</dbReference>
<dbReference type="Pfam" id="PF13236">
    <property type="entry name" value="CLU"/>
    <property type="match status" value="1"/>
</dbReference>
<dbReference type="PANTHER" id="PTHR12601:SF6">
    <property type="entry name" value="CLUSTERED MITOCHONDRIA PROTEIN HOMOLOG"/>
    <property type="match status" value="1"/>
</dbReference>
<dbReference type="PANTHER" id="PTHR12601">
    <property type="entry name" value="EUKARYOTIC TRANSLATION INITIATION FACTOR 3 SUBUNIT EIF-3"/>
    <property type="match status" value="1"/>
</dbReference>
<dbReference type="OrthoDB" id="1414216at2759"/>
<dbReference type="InterPro" id="IPR027523">
    <property type="entry name" value="CLU_prot"/>
</dbReference>
<organism evidence="4 5">
    <name type="scientific">Thalassiosira oceanica</name>
    <name type="common">Marine diatom</name>
    <dbReference type="NCBI Taxonomy" id="159749"/>
    <lineage>
        <taxon>Eukaryota</taxon>
        <taxon>Sar</taxon>
        <taxon>Stramenopiles</taxon>
        <taxon>Ochrophyta</taxon>
        <taxon>Bacillariophyta</taxon>
        <taxon>Coscinodiscophyceae</taxon>
        <taxon>Thalassiosirophycidae</taxon>
        <taxon>Thalassiosirales</taxon>
        <taxon>Thalassiosiraceae</taxon>
        <taxon>Thalassiosira</taxon>
    </lineage>
</organism>
<dbReference type="Proteomes" id="UP000266841">
    <property type="component" value="Unassembled WGS sequence"/>
</dbReference>
<dbReference type="Pfam" id="PF12807">
    <property type="entry name" value="eIF3_p135"/>
    <property type="match status" value="1"/>
</dbReference>
<reference evidence="4 5" key="1">
    <citation type="journal article" date="2012" name="Genome Biol.">
        <title>Genome and low-iron response of an oceanic diatom adapted to chronic iron limitation.</title>
        <authorList>
            <person name="Lommer M."/>
            <person name="Specht M."/>
            <person name="Roy A.S."/>
            <person name="Kraemer L."/>
            <person name="Andreson R."/>
            <person name="Gutowska M.A."/>
            <person name="Wolf J."/>
            <person name="Bergner S.V."/>
            <person name="Schilhabel M.B."/>
            <person name="Klostermeier U.C."/>
            <person name="Beiko R.G."/>
            <person name="Rosenstiel P."/>
            <person name="Hippler M."/>
            <person name="Laroche J."/>
        </authorList>
    </citation>
    <scope>NUCLEOTIDE SEQUENCE [LARGE SCALE GENOMIC DNA]</scope>
    <source>
        <strain evidence="4 5">CCMP1005</strain>
    </source>
</reference>
<feature type="region of interest" description="Disordered" evidence="2">
    <location>
        <begin position="83"/>
        <end position="108"/>
    </location>
</feature>